<protein>
    <recommendedName>
        <fullName evidence="2">Methyltransferase, TIGR04325 family</fullName>
    </recommendedName>
</protein>
<evidence type="ECO:0000313" key="1">
    <source>
        <dbReference type="EMBL" id="CBH98809.1"/>
    </source>
</evidence>
<sequence>MIREHFDFFHLFFIHIMTRIKSFLKSVTPTFVLDARAQRNFFAKPGWYATHLGAFNSFGEANEYIKKYSIPAGFKLNHDEWLKERMKLSSHDYPVLFWLYNILNSKNLTTIFDFGGSVGVSYYAFSKYFTFSSNLLWTVCELPEVVDSGNRIKEHLDGEHLFFTTDQQLMQKADIFYTAGAIHYIEEKLPELLEKYNARPEYIIVNKIPLSPASEFVTIENGGGSGCYPCKIERESSFIASMKNIGYAEQDRWKCVEHKMNVILHPELSFTSFRGFVFKKVTVAKHD</sequence>
<accession>E6PV52</accession>
<reference evidence="1" key="1">
    <citation type="submission" date="2009-10" db="EMBL/GenBank/DDBJ databases">
        <title>Diversity of trophic interactions inside an arsenic-rich microbial ecosystem.</title>
        <authorList>
            <person name="Bertin P.N."/>
            <person name="Heinrich-Salmeron A."/>
            <person name="Pelletier E."/>
            <person name="Goulhen-Chollet F."/>
            <person name="Arsene-Ploetze F."/>
            <person name="Gallien S."/>
            <person name="Calteau A."/>
            <person name="Vallenet D."/>
            <person name="Casiot C."/>
            <person name="Chane-Woon-Ming B."/>
            <person name="Giloteaux L."/>
            <person name="Barakat M."/>
            <person name="Bonnefoy V."/>
            <person name="Bruneel O."/>
            <person name="Chandler M."/>
            <person name="Cleiss J."/>
            <person name="Duran R."/>
            <person name="Elbaz-Poulichet F."/>
            <person name="Fonknechten N."/>
            <person name="Lauga B."/>
            <person name="Mornico D."/>
            <person name="Ortet P."/>
            <person name="Schaeffer C."/>
            <person name="Siguier P."/>
            <person name="Alexander Thil Smith A."/>
            <person name="Van Dorsselaer A."/>
            <person name="Weissenbach J."/>
            <person name="Medigue C."/>
            <person name="Le Paslier D."/>
        </authorList>
    </citation>
    <scope>NUCLEOTIDE SEQUENCE</scope>
</reference>
<comment type="caution">
    <text evidence="1">The sequence shown here is derived from an EMBL/GenBank/DDBJ whole genome shotgun (WGS) entry which is preliminary data.</text>
</comment>
<dbReference type="EMBL" id="CABM01000062">
    <property type="protein sequence ID" value="CBH98809.1"/>
    <property type="molecule type" value="Genomic_DNA"/>
</dbReference>
<gene>
    <name evidence="1" type="ORF">CARN2_0019</name>
</gene>
<organism evidence="1">
    <name type="scientific">mine drainage metagenome</name>
    <dbReference type="NCBI Taxonomy" id="410659"/>
    <lineage>
        <taxon>unclassified sequences</taxon>
        <taxon>metagenomes</taxon>
        <taxon>ecological metagenomes</taxon>
    </lineage>
</organism>
<dbReference type="InterPro" id="IPR027612">
    <property type="entry name" value="Put_MTase_LIC12133"/>
</dbReference>
<name>E6PV52_9ZZZZ</name>
<dbReference type="NCBIfam" id="TIGR04325">
    <property type="entry name" value="MTase_LIC12133"/>
    <property type="match status" value="1"/>
</dbReference>
<evidence type="ECO:0008006" key="2">
    <source>
        <dbReference type="Google" id="ProtNLM"/>
    </source>
</evidence>
<dbReference type="AlphaFoldDB" id="E6PV52"/>
<proteinExistence type="predicted"/>